<reference evidence="2" key="1">
    <citation type="submission" date="2017-09" db="EMBL/GenBank/DDBJ databases">
        <title>Depth-based differentiation of microbial function through sediment-hosted aquifers and enrichment of novel symbionts in the deep terrestrial subsurface.</title>
        <authorList>
            <person name="Probst A.J."/>
            <person name="Ladd B."/>
            <person name="Jarett J.K."/>
            <person name="Geller-Mcgrath D.E."/>
            <person name="Sieber C.M.K."/>
            <person name="Emerson J.B."/>
            <person name="Anantharaman K."/>
            <person name="Thomas B.C."/>
            <person name="Malmstrom R."/>
            <person name="Stieglmeier M."/>
            <person name="Klingl A."/>
            <person name="Woyke T."/>
            <person name="Ryan C.M."/>
            <person name="Banfield J.F."/>
        </authorList>
    </citation>
    <scope>NUCLEOTIDE SEQUENCE [LARGE SCALE GENOMIC DNA]</scope>
</reference>
<organism evidence="1 2">
    <name type="scientific">Candidatus Komeilibacteria bacterium CG10_big_fil_rev_8_21_14_0_10_41_13</name>
    <dbReference type="NCBI Taxonomy" id="1974476"/>
    <lineage>
        <taxon>Bacteria</taxon>
        <taxon>Candidatus Komeiliibacteriota</taxon>
    </lineage>
</organism>
<evidence type="ECO:0000313" key="2">
    <source>
        <dbReference type="Proteomes" id="UP000230543"/>
    </source>
</evidence>
<evidence type="ECO:0000313" key="1">
    <source>
        <dbReference type="EMBL" id="PIT90623.1"/>
    </source>
</evidence>
<proteinExistence type="predicted"/>
<sequence length="129" mass="14577">MNKSLVLVLLFYLTFVIGCAGTKAIQPQIVNEDTYERVWQTSAGEFRLKEFQPESKSPYVSAFMAIILSMPSGAKQNINALSLEGNIYMFSRLVSIFEKDQKVFLKFQCEGKKILCEYTGGDLKMIANN</sequence>
<evidence type="ECO:0008006" key="3">
    <source>
        <dbReference type="Google" id="ProtNLM"/>
    </source>
</evidence>
<protein>
    <recommendedName>
        <fullName evidence="3">Lipoprotein</fullName>
    </recommendedName>
</protein>
<dbReference type="EMBL" id="PFBO01000035">
    <property type="protein sequence ID" value="PIT90623.1"/>
    <property type="molecule type" value="Genomic_DNA"/>
</dbReference>
<dbReference type="AlphaFoldDB" id="A0A2M6WCW8"/>
<dbReference type="Proteomes" id="UP000230543">
    <property type="component" value="Unassembled WGS sequence"/>
</dbReference>
<name>A0A2M6WCW8_9BACT</name>
<gene>
    <name evidence="1" type="ORF">COU22_01160</name>
</gene>
<dbReference type="PROSITE" id="PS51257">
    <property type="entry name" value="PROKAR_LIPOPROTEIN"/>
    <property type="match status" value="1"/>
</dbReference>
<comment type="caution">
    <text evidence="1">The sequence shown here is derived from an EMBL/GenBank/DDBJ whole genome shotgun (WGS) entry which is preliminary data.</text>
</comment>
<accession>A0A2M6WCW8</accession>